<organism evidence="2 3">
    <name type="scientific">Anopheles farauti</name>
    <dbReference type="NCBI Taxonomy" id="69004"/>
    <lineage>
        <taxon>Eukaryota</taxon>
        <taxon>Metazoa</taxon>
        <taxon>Ecdysozoa</taxon>
        <taxon>Arthropoda</taxon>
        <taxon>Hexapoda</taxon>
        <taxon>Insecta</taxon>
        <taxon>Pterygota</taxon>
        <taxon>Neoptera</taxon>
        <taxon>Endopterygota</taxon>
        <taxon>Diptera</taxon>
        <taxon>Nematocera</taxon>
        <taxon>Culicoidea</taxon>
        <taxon>Culicidae</taxon>
        <taxon>Anophelinae</taxon>
        <taxon>Anopheles</taxon>
    </lineage>
</organism>
<keyword evidence="3" id="KW-1185">Reference proteome</keyword>
<evidence type="ECO:0000313" key="2">
    <source>
        <dbReference type="EnsemblMetazoa" id="AFAF008089-PA"/>
    </source>
</evidence>
<evidence type="ECO:0000256" key="1">
    <source>
        <dbReference type="SAM" id="MobiDB-lite"/>
    </source>
</evidence>
<dbReference type="VEuPathDB" id="VectorBase:AFAF008089"/>
<evidence type="ECO:0000313" key="3">
    <source>
        <dbReference type="Proteomes" id="UP000075886"/>
    </source>
</evidence>
<sequence length="588" mass="63277">MKWKGKGKQCWLHSGSSTDLYTKHPHALTKQKSKRYLYSGLRSEFLVPLETFTYTFCTSSYLVQVPPIQLLGLLAAGCFLLGVTLANETNKDHRLKHNLEQQLLRNKRGLLSALFGAGGAEQTTAQPTEVLPVYGDPAQPPLHMLYGHSTGLQGPYPPYPVMFVPGAPALGGQSPYLPMLAYGGVAPASFQAGLGENNHLPTVIGWQEPTAFPPLAPPTTPPAFASVQPSTPETPAAGQSKQTTPSQTVQGQAKSAYLMKLNLSPSEERELKRLAKLLGVTDFEHLPPLEDVQALLGTTTSAETIKAIKEYASTPDGLELIKDYVMSYQPAKRISLGKEPYGGNGVEPTKLSDTTTATDAPASTLGSGFLAQLRRLKSLLTFGYFDASDDAPAEAALANEIVAPEVAPSEAPFTPNEFPGFEVRDVHGSPVPMAHYLVPIRTLPRRTSASELKYASALPFPYAVHYPSVMPQLQDANPFVLRKETETLPFATDIPQRIVGGDSSLKGSSDATLPTRIAPPTLATGELHSFERVDIEQPIRTTTPTEQHQEVIASSTVVEENAAPALVADVAEFADDTTDFILNVLDAA</sequence>
<proteinExistence type="predicted"/>
<feature type="region of interest" description="Disordered" evidence="1">
    <location>
        <begin position="212"/>
        <end position="252"/>
    </location>
</feature>
<dbReference type="EnsemblMetazoa" id="AFAF008089-RA">
    <property type="protein sequence ID" value="AFAF008089-PA"/>
    <property type="gene ID" value="AFAF008089"/>
</dbReference>
<reference evidence="3" key="1">
    <citation type="submission" date="2014-01" db="EMBL/GenBank/DDBJ databases">
        <title>The Genome Sequence of Anopheles farauti FAR1 (V2).</title>
        <authorList>
            <consortium name="The Broad Institute Genomics Platform"/>
            <person name="Neafsey D.E."/>
            <person name="Besansky N."/>
            <person name="Howell P."/>
            <person name="Walton C."/>
            <person name="Young S.K."/>
            <person name="Zeng Q."/>
            <person name="Gargeya S."/>
            <person name="Fitzgerald M."/>
            <person name="Haas B."/>
            <person name="Abouelleil A."/>
            <person name="Allen A.W."/>
            <person name="Alvarado L."/>
            <person name="Arachchi H.M."/>
            <person name="Berlin A.M."/>
            <person name="Chapman S.B."/>
            <person name="Gainer-Dewar J."/>
            <person name="Goldberg J."/>
            <person name="Griggs A."/>
            <person name="Gujja S."/>
            <person name="Hansen M."/>
            <person name="Howarth C."/>
            <person name="Imamovic A."/>
            <person name="Ireland A."/>
            <person name="Larimer J."/>
            <person name="McCowan C."/>
            <person name="Murphy C."/>
            <person name="Pearson M."/>
            <person name="Poon T.W."/>
            <person name="Priest M."/>
            <person name="Roberts A."/>
            <person name="Saif S."/>
            <person name="Shea T."/>
            <person name="Sisk P."/>
            <person name="Sykes S."/>
            <person name="Wortman J."/>
            <person name="Nusbaum C."/>
            <person name="Birren B."/>
        </authorList>
    </citation>
    <scope>NUCLEOTIDE SEQUENCE [LARGE SCALE GENOMIC DNA]</scope>
    <source>
        <strain evidence="3">FAR1</strain>
    </source>
</reference>
<accession>A0A182QDP4</accession>
<feature type="compositionally biased region" description="Pro residues" evidence="1">
    <location>
        <begin position="212"/>
        <end position="221"/>
    </location>
</feature>
<protein>
    <submittedName>
        <fullName evidence="2">Uncharacterized protein</fullName>
    </submittedName>
</protein>
<dbReference type="AlphaFoldDB" id="A0A182QDP4"/>
<dbReference type="EMBL" id="AXCN02000965">
    <property type="status" value="NOT_ANNOTATED_CDS"/>
    <property type="molecule type" value="Genomic_DNA"/>
</dbReference>
<reference evidence="2" key="2">
    <citation type="submission" date="2020-05" db="UniProtKB">
        <authorList>
            <consortium name="EnsemblMetazoa"/>
        </authorList>
    </citation>
    <scope>IDENTIFICATION</scope>
    <source>
        <strain evidence="2">FAR1</strain>
    </source>
</reference>
<name>A0A182QDP4_9DIPT</name>
<dbReference type="Proteomes" id="UP000075886">
    <property type="component" value="Unassembled WGS sequence"/>
</dbReference>
<feature type="compositionally biased region" description="Polar residues" evidence="1">
    <location>
        <begin position="227"/>
        <end position="252"/>
    </location>
</feature>